<evidence type="ECO:0000313" key="1">
    <source>
        <dbReference type="EMBL" id="TYJ02622.1"/>
    </source>
</evidence>
<proteinExistence type="predicted"/>
<dbReference type="EMBL" id="CM017648">
    <property type="protein sequence ID" value="TYJ02622.1"/>
    <property type="molecule type" value="Genomic_DNA"/>
</dbReference>
<name>A0A5D2WMI1_GOSMU</name>
<reference evidence="1 2" key="1">
    <citation type="submission" date="2019-07" db="EMBL/GenBank/DDBJ databases">
        <title>WGS assembly of Gossypium mustelinum.</title>
        <authorList>
            <person name="Chen Z.J."/>
            <person name="Sreedasyam A."/>
            <person name="Ando A."/>
            <person name="Song Q."/>
            <person name="De L."/>
            <person name="Hulse-Kemp A."/>
            <person name="Ding M."/>
            <person name="Ye W."/>
            <person name="Kirkbride R."/>
            <person name="Jenkins J."/>
            <person name="Plott C."/>
            <person name="Lovell J."/>
            <person name="Lin Y.-M."/>
            <person name="Vaughn R."/>
            <person name="Liu B."/>
            <person name="Li W."/>
            <person name="Simpson S."/>
            <person name="Scheffler B."/>
            <person name="Saski C."/>
            <person name="Grover C."/>
            <person name="Hu G."/>
            <person name="Conover J."/>
            <person name="Carlson J."/>
            <person name="Shu S."/>
            <person name="Boston L."/>
            <person name="Williams M."/>
            <person name="Peterson D."/>
            <person name="Mcgee K."/>
            <person name="Jones D."/>
            <person name="Wendel J."/>
            <person name="Stelly D."/>
            <person name="Grimwood J."/>
            <person name="Schmutz J."/>
        </authorList>
    </citation>
    <scope>NUCLEOTIDE SEQUENCE [LARGE SCALE GENOMIC DNA]</scope>
    <source>
        <strain evidence="1">1408120.09</strain>
    </source>
</reference>
<dbReference type="Proteomes" id="UP000323597">
    <property type="component" value="Chromosome A13"/>
</dbReference>
<protein>
    <submittedName>
        <fullName evidence="1">Uncharacterized protein</fullName>
    </submittedName>
</protein>
<keyword evidence="2" id="KW-1185">Reference proteome</keyword>
<sequence length="64" mass="7767">MNNNLLDQIRLNFLCSGTFLLYSNMHTRGQRSCRWPFWCRTDRRADPRQCARRGGTWRLRRLGH</sequence>
<accession>A0A5D2WMI1</accession>
<organism evidence="1 2">
    <name type="scientific">Gossypium mustelinum</name>
    <name type="common">Cotton</name>
    <name type="synonym">Gossypium caicoense</name>
    <dbReference type="NCBI Taxonomy" id="34275"/>
    <lineage>
        <taxon>Eukaryota</taxon>
        <taxon>Viridiplantae</taxon>
        <taxon>Streptophyta</taxon>
        <taxon>Embryophyta</taxon>
        <taxon>Tracheophyta</taxon>
        <taxon>Spermatophyta</taxon>
        <taxon>Magnoliopsida</taxon>
        <taxon>eudicotyledons</taxon>
        <taxon>Gunneridae</taxon>
        <taxon>Pentapetalae</taxon>
        <taxon>rosids</taxon>
        <taxon>malvids</taxon>
        <taxon>Malvales</taxon>
        <taxon>Malvaceae</taxon>
        <taxon>Malvoideae</taxon>
        <taxon>Gossypium</taxon>
    </lineage>
</organism>
<evidence type="ECO:0000313" key="2">
    <source>
        <dbReference type="Proteomes" id="UP000323597"/>
    </source>
</evidence>
<gene>
    <name evidence="1" type="ORF">E1A91_A13G242300v1</name>
</gene>
<dbReference type="AlphaFoldDB" id="A0A5D2WMI1"/>